<feature type="compositionally biased region" description="Polar residues" evidence="1">
    <location>
        <begin position="2965"/>
        <end position="2974"/>
    </location>
</feature>
<feature type="compositionally biased region" description="Polar residues" evidence="1">
    <location>
        <begin position="2717"/>
        <end position="2739"/>
    </location>
</feature>
<evidence type="ECO:0000259" key="5">
    <source>
        <dbReference type="SMART" id="SM01216"/>
    </source>
</evidence>
<keyword evidence="7" id="KW-1185">Reference proteome</keyword>
<dbReference type="InterPro" id="IPR019449">
    <property type="entry name" value="FMP27_WPPW_RBG"/>
</dbReference>
<keyword evidence="2" id="KW-0472">Membrane</keyword>
<name>A0AAN7T0K2_9EURO</name>
<dbReference type="SMART" id="SM01214">
    <property type="entry name" value="Fmp27_GFWDK"/>
    <property type="match status" value="1"/>
</dbReference>
<keyword evidence="2" id="KW-0812">Transmembrane</keyword>
<feature type="region of interest" description="Disordered" evidence="1">
    <location>
        <begin position="172"/>
        <end position="205"/>
    </location>
</feature>
<feature type="region of interest" description="Disordered" evidence="1">
    <location>
        <begin position="1132"/>
        <end position="1196"/>
    </location>
</feature>
<feature type="compositionally biased region" description="Polar residues" evidence="1">
    <location>
        <begin position="3032"/>
        <end position="3043"/>
    </location>
</feature>
<feature type="compositionally biased region" description="Polar residues" evidence="1">
    <location>
        <begin position="3002"/>
        <end position="3013"/>
    </location>
</feature>
<evidence type="ECO:0000256" key="1">
    <source>
        <dbReference type="SAM" id="MobiDB-lite"/>
    </source>
</evidence>
<feature type="region of interest" description="Disordered" evidence="1">
    <location>
        <begin position="2892"/>
        <end position="3016"/>
    </location>
</feature>
<feature type="region of interest" description="Disordered" evidence="1">
    <location>
        <begin position="2148"/>
        <end position="2172"/>
    </location>
</feature>
<feature type="compositionally biased region" description="Polar residues" evidence="1">
    <location>
        <begin position="2012"/>
        <end position="2027"/>
    </location>
</feature>
<gene>
    <name evidence="6" type="primary">FMP27</name>
    <name evidence="6" type="ORF">LTR05_004765</name>
</gene>
<dbReference type="EMBL" id="JAVRRJ010000004">
    <property type="protein sequence ID" value="KAK5085480.1"/>
    <property type="molecule type" value="Genomic_DNA"/>
</dbReference>
<dbReference type="PANTHER" id="PTHR15678">
    <property type="entry name" value="ANTIGEN MLAA-22-RELATED"/>
    <property type="match status" value="1"/>
</dbReference>
<feature type="domain" description="FMP27/BLTP2/Hobbit GFWDK motif-containing RBG unit" evidence="3">
    <location>
        <begin position="1329"/>
        <end position="1489"/>
    </location>
</feature>
<comment type="caution">
    <text evidence="6">The sequence shown here is derived from an EMBL/GenBank/DDBJ whole genome shotgun (WGS) entry which is preliminary data.</text>
</comment>
<feature type="region of interest" description="Disordered" evidence="1">
    <location>
        <begin position="2705"/>
        <end position="2780"/>
    </location>
</feature>
<dbReference type="Proteomes" id="UP001309876">
    <property type="component" value="Unassembled WGS sequence"/>
</dbReference>
<dbReference type="Pfam" id="PF10344">
    <property type="entry name" value="Hobbit"/>
    <property type="match status" value="1"/>
</dbReference>
<dbReference type="SMART" id="SM01216">
    <property type="entry name" value="Fmp27_WPPW"/>
    <property type="match status" value="1"/>
</dbReference>
<proteinExistence type="predicted"/>
<dbReference type="InterPro" id="IPR045167">
    <property type="entry name" value="Hobbit"/>
</dbReference>
<organism evidence="6 7">
    <name type="scientific">Lithohypha guttulata</name>
    <dbReference type="NCBI Taxonomy" id="1690604"/>
    <lineage>
        <taxon>Eukaryota</taxon>
        <taxon>Fungi</taxon>
        <taxon>Dikarya</taxon>
        <taxon>Ascomycota</taxon>
        <taxon>Pezizomycotina</taxon>
        <taxon>Eurotiomycetes</taxon>
        <taxon>Chaetothyriomycetidae</taxon>
        <taxon>Chaetothyriales</taxon>
        <taxon>Trichomeriaceae</taxon>
        <taxon>Lithohypha</taxon>
    </lineage>
</organism>
<feature type="compositionally biased region" description="Basic residues" evidence="1">
    <location>
        <begin position="1174"/>
        <end position="1185"/>
    </location>
</feature>
<feature type="compositionally biased region" description="Polar residues" evidence="1">
    <location>
        <begin position="2892"/>
        <end position="2922"/>
    </location>
</feature>
<evidence type="ECO:0000259" key="4">
    <source>
        <dbReference type="SMART" id="SM01215"/>
    </source>
</evidence>
<evidence type="ECO:0000256" key="2">
    <source>
        <dbReference type="SAM" id="Phobius"/>
    </source>
</evidence>
<feature type="compositionally biased region" description="Basic and acidic residues" evidence="1">
    <location>
        <begin position="2705"/>
        <end position="2715"/>
    </location>
</feature>
<evidence type="ECO:0000313" key="7">
    <source>
        <dbReference type="Proteomes" id="UP001309876"/>
    </source>
</evidence>
<feature type="region of interest" description="Disordered" evidence="1">
    <location>
        <begin position="3028"/>
        <end position="3117"/>
    </location>
</feature>
<dbReference type="PANTHER" id="PTHR15678:SF6">
    <property type="entry name" value="BRIDGE-LIKE LIPID TRANSFER PROTEIN FAMILY MEMBER 2"/>
    <property type="match status" value="1"/>
</dbReference>
<feature type="region of interest" description="Disordered" evidence="1">
    <location>
        <begin position="770"/>
        <end position="817"/>
    </location>
</feature>
<feature type="region of interest" description="Disordered" evidence="1">
    <location>
        <begin position="1981"/>
        <end position="2030"/>
    </location>
</feature>
<dbReference type="InterPro" id="IPR019441">
    <property type="entry name" value="FMP27/BLTP2/Hobbit_GFWDK_RBG"/>
</dbReference>
<feature type="region of interest" description="Disordered" evidence="1">
    <location>
        <begin position="2099"/>
        <end position="2129"/>
    </location>
</feature>
<accession>A0AAN7T0K2</accession>
<keyword evidence="2" id="KW-1133">Transmembrane helix</keyword>
<evidence type="ECO:0000259" key="3">
    <source>
        <dbReference type="SMART" id="SM01214"/>
    </source>
</evidence>
<feature type="compositionally biased region" description="Basic and acidic residues" evidence="1">
    <location>
        <begin position="178"/>
        <end position="204"/>
    </location>
</feature>
<evidence type="ECO:0000313" key="6">
    <source>
        <dbReference type="EMBL" id="KAK5085480.1"/>
    </source>
</evidence>
<feature type="transmembrane region" description="Helical" evidence="2">
    <location>
        <begin position="80"/>
        <end position="105"/>
    </location>
</feature>
<feature type="domain" description="FMP27 WPPW motif-containing RBG unit" evidence="5">
    <location>
        <begin position="1734"/>
        <end position="2284"/>
    </location>
</feature>
<protein>
    <submittedName>
        <fullName evidence="6">Protein SABRE</fullName>
    </submittedName>
</protein>
<feature type="compositionally biased region" description="Basic and acidic residues" evidence="1">
    <location>
        <begin position="2744"/>
        <end position="2778"/>
    </location>
</feature>
<feature type="domain" description="FMP27 SW motif-containing RBG unit" evidence="4">
    <location>
        <begin position="1209"/>
        <end position="1311"/>
    </location>
</feature>
<reference evidence="6 7" key="1">
    <citation type="submission" date="2023-08" db="EMBL/GenBank/DDBJ databases">
        <title>Black Yeasts Isolated from many extreme environments.</title>
        <authorList>
            <person name="Coleine C."/>
            <person name="Stajich J.E."/>
            <person name="Selbmann L."/>
        </authorList>
    </citation>
    <scope>NUCLEOTIDE SEQUENCE [LARGE SCALE GENOMIC DNA]</scope>
    <source>
        <strain evidence="6 7">CCFEE 5910</strain>
    </source>
</reference>
<feature type="compositionally biased region" description="Basic and acidic residues" evidence="1">
    <location>
        <begin position="3097"/>
        <end position="3107"/>
    </location>
</feature>
<sequence>MKLTSGLGSDNNSIWKPGIHAQGTLCRRNDKEEDEQTSIGYRKHERCTNDDYVYVAEATDTELPASVVPAQLRKDFRTMALINATSFVGSIILTYLSSFILLAIIRIATGISIQRVGLSSLRHISYTHRDGIRIDIRGLGFAIHRPTFAQPTWVSLRLQELVLTVDPASLQSHQGRRQGKDRPNYHDADKQDATSRSHESEQKSKLWRQLNDIKEHLKRIHDKIQWLRMFDIYATNTTLDVTGVGSLSVGSITLAVHTRRKMLDRGRLFRHKKDPSGHQKPAEWIFTVRSIFLGVSGREPIEILDNMSVNVHGLLYQEKSGLRDTSIAIKVGRLHVPIDDFLEFKARTSSDAERYTRRKTTSHQRGISLDDVVEELERPGSREAAIVQTVADSKEFLSSVLRGVQEIQLGMSFIRISKEIVPLRKANLPVFMNIVTHEIGIDLHRLSQNSPAHRMYFSHQDIAHQALVAAVSISVSLDEDDTKSTKIVYIPMATTTIRTTLPSKTMSFTEERDVAERNSNVLFANLVITSPSVDLTPQYLIQLLAVTQSRTKTSSVPEPSRHRLISRLLPRAVMKFSIHEPVVRFVLPVAAKGYHEPDDFDMIISAISGISFEVESSHSSQDDLLYSLNSHFRVMTHTLYYQSASGMKHNLLKTDSLEVKTQVTASKEVFVVVSGALRSFSILMVRPEVSQGVYNIVRHFHHVSYAEKTDPLPKHKESFLRKIPAWLLEFRFEGTNCSFETAGIDASISDQTRGVAFELESWSTHYLAHRTDSHHKPSSRRKVSASVRANELPENITHLTPPTSPAKHHPTTHHSTDGRRLTVHIKGFQGFIIESLEEWEQKPFVSVPRTEVAFSTSRDQQGPMCHINTHVRAFYLEFSLYRAYSIGVAAMVIQDAFWGSSSHHDSVSAKAFDHAAATTDMPSKPPSHKPVTTRELLAVDVKSGYVQIKADMPHQPAMMLQLYEVAAGRHRWSAPFLRGHLLRLHAASPHVRSAWARIISMNALRIDPRSTRKKTANGYVDEKSFDVSTDFIRLAVPHGLRMFKVFDNFTNTFKSLLQLTYRFKTRSNNYILKKGSEKPKHVPRVSLRCKALLFELEDDAFEWKLSNIYHVGRSEQKQRLARADAFKLKLRKMQDERGRQHSSRRRAQSSNAVSRETSPRTPLRRSASQDSTPRRHSPTRGRKGQPSKLRYNRDGTCNLTSSASVEVEEAWDKLQKYNARSWKSRIGWLQQMQNSTVRSIRRMFSGADEPPPDVDDHETTLGIPDRPGLLTIVISDLHLIVDKPSFPLSALPKFMNDVGKGIPQDMQYALLVPLSLSLDMGEARFMLRDYPLNLLHVPAIRRGQPPRLPSWSMRTDFVIAEEFRDDLSIRHVKVDIVPKGQRTKDGGEIPGFAIDVRRTVSPVKTYSMPIIDINTSAPTSISWGTSYQPAIQDVMMIIESFTKPEIDPSDRVGFWDKVRLSFHSRPVINWKGDGDVQLRLKGSRDPYVVTGFGAGFVMCWRSNVRWAIHEDDDPRNFMTVKSGEYVLAIPDYSHKAQFGRDDTPQHDADSLSSSDKNIAIFSKVIMKVSGNVQWKAGLVFERNTDEGGRSASFKPHYDVVLKNPAFLAKQDLQDYDAYRGFRSHHIHMSVALAAPFDREWTAQEISPSQSYNSVHLSPRFFSHFFNWWSLFSGVMSLPIRQGSLWRSPEKTSKKFGRHLATIKYGLLLSPLFIAHVYKHKDSEDYEKEVVSATGLKLRLDSFILDLHQRREWFNTVSRTKSEQLRTSAMKINRAELDFVNADLRAVSADIAGTTADDLKRATDEMLSSYQGRSTNVDMSRFTIPDHDFSWIDMDDFVELDWILPSESNPETQILPLAFTPRFTYFRQTDHGNAIHGDESRESPFGQEDTHNCVIPSRHNDPRKVQMHLIENRLKHLDEQIEAHGRNTGEHEVKVVREGDQDPSIREKHKLYQIQQKQLADKKTFLEHGLRRLAHHEYPNGIAHMMGEPTFSAHKPSNDSQSQPETPERKSLDSNAASLPSNTSNSQVDIDGLYSTPRDEFASDFNNRFIIHNAQVKWNNSLRNIILRYSHQVSQRRGFVYYMSRRAVKFILDIVDEQGKRKENKQRQNEQSATVPPTPPVASPSDERDADNVVEERIQQLLNDAKRFVSTNEVEESPQPQRRRPSTVSIDPEEKLADDFLAMNSYNMRLIAPQIQFQSEKNTTSAVLLTAKGMQMKVISIMDKERLSDDVSGLVQRRFALDMDGVQIFITNLKQLSKHIHLYAGNKYGNSPGSSWPPWASIETMFDFHIDPFGFQRVVQKTSASLRYEKYNALRLKYNEEIAEGVEGESGTKKRKESRIDHVWVDFPRLRASCDSHQYYAMYIIVIDLLMYHEPLEKTRSERLEKIMLASDFSDLRGAPEMAESLQERIRQLNELKLYFIVNARLLDKKGWQDRIDLEKDLASCEDELFFIMKAINTSQQRNDERSSQSSGFLRWYLSASQVVWHLMKERNEPLLEFQLGNATYERIDNSDGSNHNAMEIEHIRGWNLLPKALYPEIIGPYKDPQHKQITEVPKMLQLHWYMLEAIAGIPVLEEFQVTMHPIKVQLERSLGKALFEYIFPGIGSNAFDNSSFSPLMVKNMKPIEGEDDEENEKARSVVSPERVISPPDQNDLKNFSTGAIANRLQPTYNLTKSTQNGAANGTKMKGLGIGNHRIGLFGHHYSYRKDNADPGREGLSRQASSHSLNSFRTKARDNSTVSLNGDAKLVRTDSRDGRGWTLRRHDSNTDKDKEKDKKKSADDVSQMMERASNYMTLAHVKLNSFVICLSYKGQRDRNLEDLHDFVFRMPPLEYRNKTWTNLDLALHLKKDVIRALISHTGAIIGNKFSHHRPGKKQVERLREIAAGNMLVPNSDTLVNTPSVSSDRSSLFTNSDYTPPRMSFQSDGSRKLEPSPLLTTGEWSGITDSRQRANMSVGTVRPTDAGGSEGTLSSPGPTRSSEDGSPRADNWPFSPASPSRIDPLGPITSNLPRPSTGSGFIPAKSLLKDVVGRRFTNGGSPESSSSGVRPTIHKGRVRFKSHNSMERRHSQGSASAADNETFAHRARSDSFPPQRSVASKISEGDTDPKTDDDVASVGTTNAKRKVLSFGKKVMSGFKG</sequence>
<feature type="compositionally biased region" description="Basic residues" evidence="1">
    <location>
        <begin position="3046"/>
        <end position="3056"/>
    </location>
</feature>
<feature type="region of interest" description="Disordered" evidence="1">
    <location>
        <begin position="2624"/>
        <end position="2652"/>
    </location>
</feature>
<feature type="compositionally biased region" description="Polar residues" evidence="1">
    <location>
        <begin position="2932"/>
        <end position="2952"/>
    </location>
</feature>
<dbReference type="InterPro" id="IPR019415">
    <property type="entry name" value="FMP27_SW_RBG"/>
</dbReference>
<dbReference type="SMART" id="SM01215">
    <property type="entry name" value="Fmp27_SW"/>
    <property type="match status" value="1"/>
</dbReference>